<evidence type="ECO:0000256" key="7">
    <source>
        <dbReference type="RuleBase" id="RU365068"/>
    </source>
</evidence>
<dbReference type="PROSITE" id="PS00039">
    <property type="entry name" value="DEAD_ATP_HELICASE"/>
    <property type="match status" value="1"/>
</dbReference>
<dbReference type="EMBL" id="KQ964249">
    <property type="protein sequence ID" value="KXJ92216.1"/>
    <property type="molecule type" value="Genomic_DNA"/>
</dbReference>
<dbReference type="PROSITE" id="PS51192">
    <property type="entry name" value="HELICASE_ATP_BIND_1"/>
    <property type="match status" value="1"/>
</dbReference>
<dbReference type="Pfam" id="PF00270">
    <property type="entry name" value="DEAD"/>
    <property type="match status" value="1"/>
</dbReference>
<comment type="function">
    <text evidence="7">RNA helicase.</text>
</comment>
<protein>
    <recommendedName>
        <fullName evidence="7">ATP-dependent RNA helicase</fullName>
        <ecNumber evidence="7">3.6.4.13</ecNumber>
    </recommendedName>
</protein>
<dbReference type="InterPro" id="IPR014001">
    <property type="entry name" value="Helicase_ATP-bd"/>
</dbReference>
<dbReference type="Gene3D" id="3.40.50.300">
    <property type="entry name" value="P-loop containing nucleotide triphosphate hydrolases"/>
    <property type="match status" value="2"/>
</dbReference>
<keyword evidence="3 6" id="KW-0347">Helicase</keyword>
<keyword evidence="4 6" id="KW-0067">ATP-binding</keyword>
<evidence type="ECO:0000259" key="10">
    <source>
        <dbReference type="PROSITE" id="PS51194"/>
    </source>
</evidence>
<comment type="domain">
    <text evidence="7">The Q motif is unique to and characteristic of the DEAD box family of RNA helicases and controls ATP binding and hydrolysis.</text>
</comment>
<dbReference type="GO" id="GO:0016787">
    <property type="term" value="F:hydrolase activity"/>
    <property type="evidence" value="ECO:0007669"/>
    <property type="project" value="UniProtKB-KW"/>
</dbReference>
<keyword evidence="1 6" id="KW-0547">Nucleotide-binding</keyword>
<keyword evidence="2 6" id="KW-0378">Hydrolase</keyword>
<evidence type="ECO:0000256" key="6">
    <source>
        <dbReference type="RuleBase" id="RU000492"/>
    </source>
</evidence>
<dbReference type="InterPro" id="IPR000629">
    <property type="entry name" value="RNA-helicase_DEAD-box_CS"/>
</dbReference>
<evidence type="ECO:0000256" key="4">
    <source>
        <dbReference type="ARBA" id="ARBA00022840"/>
    </source>
</evidence>
<evidence type="ECO:0000313" key="12">
    <source>
        <dbReference type="Proteomes" id="UP000070501"/>
    </source>
</evidence>
<dbReference type="SUPFAM" id="SSF52540">
    <property type="entry name" value="P-loop containing nucleoside triphosphate hydrolases"/>
    <property type="match status" value="2"/>
</dbReference>
<dbReference type="InterPro" id="IPR001650">
    <property type="entry name" value="Helicase_C-like"/>
</dbReference>
<dbReference type="STRING" id="196109.A0A136J5G7"/>
<feature type="domain" description="Helicase C-terminal" evidence="10">
    <location>
        <begin position="344"/>
        <end position="500"/>
    </location>
</feature>
<sequence length="697" mass="75807">MFRPAVQRHARLGHVAYRQLASLSIQHTAAQRSIASVAQKVQTQPTRLRPAVLRLIPQRFYSAESAARREDHAQPDVPTDTITRFADLPQIGVDKRLVDALTQGMQYDTMTDVQTKTINPALRGVDLVAQAKTGTGKTLAFLIPTFQRMLNADPELMNPRSKRAASSEDIRAICISPTRELAEQIGVEARKLARGTGIVVQTAVGGTQKREALQKMKREGCHLLVATPGRLNDLLSDRAARVAAPSLQAMVLDEADRMLDVGFADEIESIMQNLPLVHEVDRQTLLFSATIPNNVVKLAKSLIKVDNFEFIQTIDESEAPTHERIPQNLAVVAGYENWLPSILEIAQKAVQKGDNPFKAIVFFNSTALVQYAQGVLEQAPLFRQNRIRSWDIHSKLSQAQRTRAAESFRRAQSGILISSDVTARGMDFPGVTHVIQVGLPPDRDQYIHRIGRTGRAGKAGEGWILLAAEELPEARARLPGLPIKPTQELESARVELENGIPDGPTKELFEQVRQGYKDLPEQAFEQVYISVLGQKTSRVWSPEAMVNLLNRWCKHGLDLAETPGMSATSARKRGFHGIPGLRVIDGYDRSRRDNDSQGGFSRGSFGESRGGYGGESRGGYGGESRGGYGGGSRGGYGGGSRGGYGGGSRGGYGGGSRGGSGGGSRGGFNRGPSRAPADPFAARRTERPAARTHRAAF</sequence>
<evidence type="ECO:0000256" key="8">
    <source>
        <dbReference type="SAM" id="MobiDB-lite"/>
    </source>
</evidence>
<keyword evidence="12" id="KW-1185">Reference proteome</keyword>
<accession>A0A136J5G7</accession>
<evidence type="ECO:0000256" key="2">
    <source>
        <dbReference type="ARBA" id="ARBA00022801"/>
    </source>
</evidence>
<dbReference type="GO" id="GO:0003723">
    <property type="term" value="F:RNA binding"/>
    <property type="evidence" value="ECO:0007669"/>
    <property type="project" value="UniProtKB-UniRule"/>
</dbReference>
<dbReference type="SMART" id="SM00490">
    <property type="entry name" value="HELICc"/>
    <property type="match status" value="1"/>
</dbReference>
<feature type="region of interest" description="Disordered" evidence="8">
    <location>
        <begin position="581"/>
        <end position="697"/>
    </location>
</feature>
<dbReference type="AlphaFoldDB" id="A0A136J5G7"/>
<evidence type="ECO:0000259" key="9">
    <source>
        <dbReference type="PROSITE" id="PS51192"/>
    </source>
</evidence>
<feature type="compositionally biased region" description="Gly residues" evidence="8">
    <location>
        <begin position="608"/>
        <end position="669"/>
    </location>
</feature>
<dbReference type="InterPro" id="IPR027417">
    <property type="entry name" value="P-loop_NTPase"/>
</dbReference>
<evidence type="ECO:0000256" key="5">
    <source>
        <dbReference type="ARBA" id="ARBA00022884"/>
    </source>
</evidence>
<comment type="similarity">
    <text evidence="6">Belongs to the DEAD box helicase family.</text>
</comment>
<feature type="domain" description="Helicase ATP-binding" evidence="9">
    <location>
        <begin position="118"/>
        <end position="309"/>
    </location>
</feature>
<dbReference type="GO" id="GO:0003724">
    <property type="term" value="F:RNA helicase activity"/>
    <property type="evidence" value="ECO:0007669"/>
    <property type="project" value="UniProtKB-EC"/>
</dbReference>
<evidence type="ECO:0000256" key="3">
    <source>
        <dbReference type="ARBA" id="ARBA00022806"/>
    </source>
</evidence>
<comment type="catalytic activity">
    <reaction evidence="7">
        <text>ATP + H2O = ADP + phosphate + H(+)</text>
        <dbReference type="Rhea" id="RHEA:13065"/>
        <dbReference type="ChEBI" id="CHEBI:15377"/>
        <dbReference type="ChEBI" id="CHEBI:15378"/>
        <dbReference type="ChEBI" id="CHEBI:30616"/>
        <dbReference type="ChEBI" id="CHEBI:43474"/>
        <dbReference type="ChEBI" id="CHEBI:456216"/>
        <dbReference type="EC" id="3.6.4.13"/>
    </reaction>
</comment>
<keyword evidence="5 7" id="KW-0694">RNA-binding</keyword>
<proteinExistence type="inferred from homology"/>
<reference evidence="12" key="1">
    <citation type="submission" date="2016-02" db="EMBL/GenBank/DDBJ databases">
        <title>Draft genome sequence of Microdochium bolleyi, a fungal endophyte of beachgrass.</title>
        <authorList>
            <consortium name="DOE Joint Genome Institute"/>
            <person name="David A.S."/>
            <person name="May G."/>
            <person name="Haridas S."/>
            <person name="Lim J."/>
            <person name="Wang M."/>
            <person name="Labutti K."/>
            <person name="Lipzen A."/>
            <person name="Barry K."/>
            <person name="Grigoriev I.V."/>
        </authorList>
    </citation>
    <scope>NUCLEOTIDE SEQUENCE [LARGE SCALE GENOMIC DNA]</scope>
    <source>
        <strain evidence="12">J235TASD1</strain>
    </source>
</reference>
<feature type="compositionally biased region" description="Basic and acidic residues" evidence="8">
    <location>
        <begin position="585"/>
        <end position="595"/>
    </location>
</feature>
<evidence type="ECO:0000313" key="11">
    <source>
        <dbReference type="EMBL" id="KXJ92216.1"/>
    </source>
</evidence>
<dbReference type="InterPro" id="IPR011545">
    <property type="entry name" value="DEAD/DEAH_box_helicase_dom"/>
</dbReference>
<dbReference type="Proteomes" id="UP000070501">
    <property type="component" value="Unassembled WGS sequence"/>
</dbReference>
<organism evidence="11 12">
    <name type="scientific">Microdochium bolleyi</name>
    <dbReference type="NCBI Taxonomy" id="196109"/>
    <lineage>
        <taxon>Eukaryota</taxon>
        <taxon>Fungi</taxon>
        <taxon>Dikarya</taxon>
        <taxon>Ascomycota</taxon>
        <taxon>Pezizomycotina</taxon>
        <taxon>Sordariomycetes</taxon>
        <taxon>Xylariomycetidae</taxon>
        <taxon>Xylariales</taxon>
        <taxon>Microdochiaceae</taxon>
        <taxon>Microdochium</taxon>
    </lineage>
</organism>
<dbReference type="InParanoid" id="A0A136J5G7"/>
<dbReference type="CDD" id="cd18787">
    <property type="entry name" value="SF2_C_DEAD"/>
    <property type="match status" value="1"/>
</dbReference>
<gene>
    <name evidence="11" type="ORF">Micbo1qcDRAFT_60337</name>
</gene>
<dbReference type="EC" id="3.6.4.13" evidence="7"/>
<name>A0A136J5G7_9PEZI</name>
<dbReference type="PROSITE" id="PS51194">
    <property type="entry name" value="HELICASE_CTER"/>
    <property type="match status" value="1"/>
</dbReference>
<dbReference type="PANTHER" id="PTHR24031">
    <property type="entry name" value="RNA HELICASE"/>
    <property type="match status" value="1"/>
</dbReference>
<dbReference type="GO" id="GO:0005524">
    <property type="term" value="F:ATP binding"/>
    <property type="evidence" value="ECO:0007669"/>
    <property type="project" value="UniProtKB-UniRule"/>
</dbReference>
<dbReference type="SMART" id="SM00487">
    <property type="entry name" value="DEXDc"/>
    <property type="match status" value="1"/>
</dbReference>
<evidence type="ECO:0000256" key="1">
    <source>
        <dbReference type="ARBA" id="ARBA00022741"/>
    </source>
</evidence>
<dbReference type="Pfam" id="PF00271">
    <property type="entry name" value="Helicase_C"/>
    <property type="match status" value="1"/>
</dbReference>
<dbReference type="OrthoDB" id="193716at2759"/>
<feature type="compositionally biased region" description="Low complexity" evidence="8">
    <location>
        <begin position="598"/>
        <end position="607"/>
    </location>
</feature>